<dbReference type="AlphaFoldDB" id="A0A557SSH2"/>
<reference evidence="1 2" key="1">
    <citation type="journal article" date="2019" name="Front. Microbiol.">
        <title>Ammonia Oxidation by the Arctic Terrestrial Thaumarchaeote Candidatus Nitrosocosmicus arcticus Is Stimulated by Increasing Temperatures.</title>
        <authorList>
            <person name="Alves R.J.E."/>
            <person name="Kerou M."/>
            <person name="Zappe A."/>
            <person name="Bittner R."/>
            <person name="Abby S.S."/>
            <person name="Schmidt H.A."/>
            <person name="Pfeifer K."/>
            <person name="Schleper C."/>
        </authorList>
    </citation>
    <scope>NUCLEOTIDE SEQUENCE [LARGE SCALE GENOMIC DNA]</scope>
    <source>
        <strain evidence="1 2">Kfb</strain>
    </source>
</reference>
<organism evidence="1 2">
    <name type="scientific">Candidatus Nitrosocosmicus arcticus</name>
    <dbReference type="NCBI Taxonomy" id="2035267"/>
    <lineage>
        <taxon>Archaea</taxon>
        <taxon>Nitrososphaerota</taxon>
        <taxon>Nitrososphaeria</taxon>
        <taxon>Nitrososphaerales</taxon>
        <taxon>Nitrososphaeraceae</taxon>
        <taxon>Candidatus Nitrosocosmicus</taxon>
    </lineage>
</organism>
<dbReference type="EMBL" id="VOAH01000014">
    <property type="protein sequence ID" value="TVP39550.1"/>
    <property type="molecule type" value="Genomic_DNA"/>
</dbReference>
<proteinExistence type="predicted"/>
<protein>
    <submittedName>
        <fullName evidence="1">Uncharacterized protein</fullName>
    </submittedName>
</protein>
<comment type="caution">
    <text evidence="1">The sequence shown here is derived from an EMBL/GenBank/DDBJ whole genome shotgun (WGS) entry which is preliminary data.</text>
</comment>
<sequence>MHYPKEVRDITGEFPLLSALFVNEVRPLLNIQTSSELIPVIERMKV</sequence>
<accession>A0A557SSH2</accession>
<name>A0A557SSH2_9ARCH</name>
<gene>
    <name evidence="1" type="ORF">NARC_140005</name>
</gene>
<keyword evidence="2" id="KW-1185">Reference proteome</keyword>
<evidence type="ECO:0000313" key="1">
    <source>
        <dbReference type="EMBL" id="TVP39550.1"/>
    </source>
</evidence>
<dbReference type="RefSeq" id="WP_186434264.1">
    <property type="nucleotide sequence ID" value="NZ_ML675589.1"/>
</dbReference>
<dbReference type="Proteomes" id="UP000315289">
    <property type="component" value="Unassembled WGS sequence"/>
</dbReference>
<evidence type="ECO:0000313" key="2">
    <source>
        <dbReference type="Proteomes" id="UP000315289"/>
    </source>
</evidence>